<evidence type="ECO:0000256" key="2">
    <source>
        <dbReference type="ARBA" id="ARBA00004370"/>
    </source>
</evidence>
<evidence type="ECO:0000313" key="13">
    <source>
        <dbReference type="Proteomes" id="UP001296967"/>
    </source>
</evidence>
<evidence type="ECO:0000256" key="6">
    <source>
        <dbReference type="ARBA" id="ARBA00022692"/>
    </source>
</evidence>
<evidence type="ECO:0000313" key="12">
    <source>
        <dbReference type="EMBL" id="MBK5931019.1"/>
    </source>
</evidence>
<comment type="subcellular location">
    <subcellularLocation>
        <location evidence="2">Membrane</location>
    </subcellularLocation>
</comment>
<dbReference type="PRINTS" id="PR00344">
    <property type="entry name" value="BCTRLSENSOR"/>
</dbReference>
<dbReference type="Proteomes" id="UP001296967">
    <property type="component" value="Unassembled WGS sequence"/>
</dbReference>
<dbReference type="InterPro" id="IPR036097">
    <property type="entry name" value="HisK_dim/P_sf"/>
</dbReference>
<keyword evidence="12" id="KW-0067">ATP-binding</keyword>
<feature type="transmembrane region" description="Helical" evidence="10">
    <location>
        <begin position="7"/>
        <end position="26"/>
    </location>
</feature>
<dbReference type="InterPro" id="IPR036890">
    <property type="entry name" value="HATPase_C_sf"/>
</dbReference>
<evidence type="ECO:0000256" key="1">
    <source>
        <dbReference type="ARBA" id="ARBA00000085"/>
    </source>
</evidence>
<evidence type="ECO:0000256" key="10">
    <source>
        <dbReference type="SAM" id="Phobius"/>
    </source>
</evidence>
<evidence type="ECO:0000256" key="3">
    <source>
        <dbReference type="ARBA" id="ARBA00012438"/>
    </source>
</evidence>
<dbReference type="PANTHER" id="PTHR45436">
    <property type="entry name" value="SENSOR HISTIDINE KINASE YKOH"/>
    <property type="match status" value="1"/>
</dbReference>
<dbReference type="Gene3D" id="3.30.565.10">
    <property type="entry name" value="Histidine kinase-like ATPase, C-terminal domain"/>
    <property type="match status" value="1"/>
</dbReference>
<keyword evidence="12" id="KW-0547">Nucleotide-binding</keyword>
<accession>A0AAJ0XFI3</accession>
<protein>
    <recommendedName>
        <fullName evidence="3">histidine kinase</fullName>
        <ecNumber evidence="3">2.7.13.3</ecNumber>
    </recommendedName>
</protein>
<dbReference type="InterPro" id="IPR005467">
    <property type="entry name" value="His_kinase_dom"/>
</dbReference>
<dbReference type="GO" id="GO:0000155">
    <property type="term" value="F:phosphorelay sensor kinase activity"/>
    <property type="evidence" value="ECO:0007669"/>
    <property type="project" value="InterPro"/>
</dbReference>
<dbReference type="InterPro" id="IPR003594">
    <property type="entry name" value="HATPase_dom"/>
</dbReference>
<reference evidence="12" key="1">
    <citation type="submission" date="2017-05" db="EMBL/GenBank/DDBJ databases">
        <authorList>
            <person name="Imhoff J.F."/>
            <person name="Rahn T."/>
            <person name="Kuenzel S."/>
            <person name="Neulinger S.C."/>
        </authorList>
    </citation>
    <scope>NUCLEOTIDE SEQUENCE</scope>
    <source>
        <strain evidence="12">DSM 4395</strain>
    </source>
</reference>
<evidence type="ECO:0000256" key="5">
    <source>
        <dbReference type="ARBA" id="ARBA00022679"/>
    </source>
</evidence>
<dbReference type="Gene3D" id="1.10.287.130">
    <property type="match status" value="1"/>
</dbReference>
<reference evidence="12" key="2">
    <citation type="journal article" date="2020" name="Microorganisms">
        <title>Osmotic Adaptation and Compatible Solute Biosynthesis of Phototrophic Bacteria as Revealed from Genome Analyses.</title>
        <authorList>
            <person name="Imhoff J.F."/>
            <person name="Rahn T."/>
            <person name="Kunzel S."/>
            <person name="Keller A."/>
            <person name="Neulinger S.C."/>
        </authorList>
    </citation>
    <scope>NUCLEOTIDE SEQUENCE</scope>
    <source>
        <strain evidence="12">DSM 4395</strain>
    </source>
</reference>
<keyword evidence="6 10" id="KW-0812">Transmembrane</keyword>
<feature type="domain" description="Histidine kinase" evidence="11">
    <location>
        <begin position="241"/>
        <end position="445"/>
    </location>
</feature>
<sequence length="462" mass="50975">MKSLEARLHLGLGTSLALVIGIAWWLGHAALHRSTDAYVLSRLQHDAEALLGTLSQAAPALELQAESHGLGPIYQQPFSGHYYEVIGADGARRLSRSLWDQRLAAEPVPAGHVVDWETNGPLGQRLLVRGAGYRIGDETVTIAVAEDLNPLMVELQVFERLFAVLAIGGLMLMLLVQRLIVRRALLQLRPIYQDIDALERGTAEAISEEIPLEILPLVRKFNALLAVYGQRLERSRNAAGNLAHALKGPLNLILQQLERLDEASSEDQRQRCREQVRRVQALAERELKRSRIAGGMRPGSMFETAADLPVLIELLERMYADKGLNIRCDNALSAPLMIDREDMLELIGNLLDNACKWAKSQVYCRLEPSTDGLRLWVDDDGPGCGEAELAAIGARGVRIDERVDGHGLGLSIVREILDLYHGRLELGRSPHLGGFRASVELPVTHMLTPATQRAHRPATRSG</sequence>
<dbReference type="AlphaFoldDB" id="A0AAJ0XFI3"/>
<dbReference type="PROSITE" id="PS50109">
    <property type="entry name" value="HIS_KIN"/>
    <property type="match status" value="1"/>
</dbReference>
<keyword evidence="7" id="KW-0418">Kinase</keyword>
<dbReference type="EC" id="2.7.13.3" evidence="3"/>
<dbReference type="SUPFAM" id="SSF47384">
    <property type="entry name" value="Homodimeric domain of signal transducing histidine kinase"/>
    <property type="match status" value="1"/>
</dbReference>
<dbReference type="SUPFAM" id="SSF55874">
    <property type="entry name" value="ATPase domain of HSP90 chaperone/DNA topoisomerase II/histidine kinase"/>
    <property type="match status" value="1"/>
</dbReference>
<dbReference type="SMART" id="SM00387">
    <property type="entry name" value="HATPase_c"/>
    <property type="match status" value="1"/>
</dbReference>
<comment type="catalytic activity">
    <reaction evidence="1">
        <text>ATP + protein L-histidine = ADP + protein N-phospho-L-histidine.</text>
        <dbReference type="EC" id="2.7.13.3"/>
    </reaction>
</comment>
<dbReference type="GO" id="GO:0005886">
    <property type="term" value="C:plasma membrane"/>
    <property type="evidence" value="ECO:0007669"/>
    <property type="project" value="TreeGrafter"/>
</dbReference>
<feature type="transmembrane region" description="Helical" evidence="10">
    <location>
        <begin position="161"/>
        <end position="181"/>
    </location>
</feature>
<dbReference type="InterPro" id="IPR004358">
    <property type="entry name" value="Sig_transdc_His_kin-like_C"/>
</dbReference>
<keyword evidence="13" id="KW-1185">Reference proteome</keyword>
<keyword evidence="5" id="KW-0808">Transferase</keyword>
<comment type="caution">
    <text evidence="12">The sequence shown here is derived from an EMBL/GenBank/DDBJ whole genome shotgun (WGS) entry which is preliminary data.</text>
</comment>
<proteinExistence type="predicted"/>
<evidence type="ECO:0000256" key="8">
    <source>
        <dbReference type="ARBA" id="ARBA00022989"/>
    </source>
</evidence>
<evidence type="ECO:0000256" key="9">
    <source>
        <dbReference type="ARBA" id="ARBA00023136"/>
    </source>
</evidence>
<evidence type="ECO:0000259" key="11">
    <source>
        <dbReference type="PROSITE" id="PS50109"/>
    </source>
</evidence>
<keyword evidence="4" id="KW-0597">Phosphoprotein</keyword>
<evidence type="ECO:0000256" key="7">
    <source>
        <dbReference type="ARBA" id="ARBA00022777"/>
    </source>
</evidence>
<keyword evidence="9 10" id="KW-0472">Membrane</keyword>
<gene>
    <name evidence="12" type="ORF">CCR82_10900</name>
</gene>
<dbReference type="InterPro" id="IPR050428">
    <property type="entry name" value="TCS_sensor_his_kinase"/>
</dbReference>
<evidence type="ECO:0000256" key="4">
    <source>
        <dbReference type="ARBA" id="ARBA00022553"/>
    </source>
</evidence>
<name>A0AAJ0XFI3_HALSE</name>
<dbReference type="RefSeq" id="WP_201245839.1">
    <property type="nucleotide sequence ID" value="NZ_NHSF01000059.1"/>
</dbReference>
<organism evidence="12 13">
    <name type="scientific">Halochromatium salexigens</name>
    <name type="common">Chromatium salexigens</name>
    <dbReference type="NCBI Taxonomy" id="49447"/>
    <lineage>
        <taxon>Bacteria</taxon>
        <taxon>Pseudomonadati</taxon>
        <taxon>Pseudomonadota</taxon>
        <taxon>Gammaproteobacteria</taxon>
        <taxon>Chromatiales</taxon>
        <taxon>Chromatiaceae</taxon>
        <taxon>Halochromatium</taxon>
    </lineage>
</organism>
<dbReference type="Pfam" id="PF02518">
    <property type="entry name" value="HATPase_c"/>
    <property type="match status" value="1"/>
</dbReference>
<dbReference type="GO" id="GO:0005524">
    <property type="term" value="F:ATP binding"/>
    <property type="evidence" value="ECO:0007669"/>
    <property type="project" value="UniProtKB-KW"/>
</dbReference>
<dbReference type="PANTHER" id="PTHR45436:SF5">
    <property type="entry name" value="SENSOR HISTIDINE KINASE TRCS"/>
    <property type="match status" value="1"/>
</dbReference>
<keyword evidence="8 10" id="KW-1133">Transmembrane helix</keyword>
<dbReference type="EMBL" id="NHSF01000059">
    <property type="protein sequence ID" value="MBK5931019.1"/>
    <property type="molecule type" value="Genomic_DNA"/>
</dbReference>